<name>A0A819J2D5_9BILA</name>
<evidence type="ECO:0000313" key="2">
    <source>
        <dbReference type="Proteomes" id="UP000663844"/>
    </source>
</evidence>
<dbReference type="PROSITE" id="PS51365">
    <property type="entry name" value="RENAL_DIPEPTIDASE_2"/>
    <property type="match status" value="1"/>
</dbReference>
<protein>
    <submittedName>
        <fullName evidence="1">Uncharacterized protein</fullName>
    </submittedName>
</protein>
<dbReference type="EMBL" id="CAJOAZ010002382">
    <property type="protein sequence ID" value="CAF3923406.1"/>
    <property type="molecule type" value="Genomic_DNA"/>
</dbReference>
<comment type="caution">
    <text evidence="1">The sequence shown here is derived from an EMBL/GenBank/DDBJ whole genome shotgun (WGS) entry which is preliminary data.</text>
</comment>
<accession>A0A819J2D5</accession>
<dbReference type="AlphaFoldDB" id="A0A819J2D5"/>
<reference evidence="1" key="1">
    <citation type="submission" date="2021-02" db="EMBL/GenBank/DDBJ databases">
        <authorList>
            <person name="Nowell W R."/>
        </authorList>
    </citation>
    <scope>NUCLEOTIDE SEQUENCE</scope>
</reference>
<gene>
    <name evidence="1" type="ORF">OXD698_LOCUS25153</name>
</gene>
<dbReference type="GO" id="GO:0070573">
    <property type="term" value="F:metallodipeptidase activity"/>
    <property type="evidence" value="ECO:0007669"/>
    <property type="project" value="InterPro"/>
</dbReference>
<dbReference type="Gene3D" id="3.20.20.140">
    <property type="entry name" value="Metal-dependent hydrolases"/>
    <property type="match status" value="1"/>
</dbReference>
<evidence type="ECO:0000313" key="1">
    <source>
        <dbReference type="EMBL" id="CAF3923406.1"/>
    </source>
</evidence>
<proteinExistence type="predicted"/>
<dbReference type="Proteomes" id="UP000663844">
    <property type="component" value="Unassembled WGS sequence"/>
</dbReference>
<organism evidence="1 2">
    <name type="scientific">Adineta steineri</name>
    <dbReference type="NCBI Taxonomy" id="433720"/>
    <lineage>
        <taxon>Eukaryota</taxon>
        <taxon>Metazoa</taxon>
        <taxon>Spiralia</taxon>
        <taxon>Gnathifera</taxon>
        <taxon>Rotifera</taxon>
        <taxon>Eurotatoria</taxon>
        <taxon>Bdelloidea</taxon>
        <taxon>Adinetida</taxon>
        <taxon>Adinetidae</taxon>
        <taxon>Adineta</taxon>
    </lineage>
</organism>
<sequence>MPFRIKKSAIGRRTDNAHNDWAWLIRANFQNRINDLDLFNMAQYQLKNTTPSHTDITRLRKGQVGGQVCILI</sequence>
<dbReference type="InterPro" id="IPR008257">
    <property type="entry name" value="Pept_M19"/>
</dbReference>
<dbReference type="GO" id="GO:0006508">
    <property type="term" value="P:proteolysis"/>
    <property type="evidence" value="ECO:0007669"/>
    <property type="project" value="InterPro"/>
</dbReference>